<keyword evidence="12" id="KW-0326">Glycosidase</keyword>
<keyword evidence="18" id="KW-1185">Reference proteome</keyword>
<dbReference type="InterPro" id="IPR036766">
    <property type="entry name" value="Fe_traffick_prot_YggX_sf"/>
</dbReference>
<keyword evidence="11" id="KW-0234">DNA repair</keyword>
<sequence length="439" mass="50236">MLSPDEFHYQLLNWFDQHGRKQLPWQQPKTPYRVWLSEIMLQQTQVSTVIPYFNAFIARFPTIDELAAASINDVLALWSGLGYYARARNLHKTAQIIHHLGYFPNTLDELTRLPGIGQSTAGAILSIAFEQSAPILDGNVKRVLSRVYAVSGWSGQSQVQKQLWEISRSLTPQHRVSDYTQAIMDLGATLCTRSKPNCGHCPLQNTCQAYINNCVHAYPTPKPRRALPEKHVYLLLAITPEHQVLLYKRPTNGIWGGLWSLPEFQSPTEAEQWCHLKNLVILKQHALNTACHTFSHFHLNYTPLCFYLKSYTHFILENDALLWYNVNNPIPLGLAAPIKNLLQNLERATMTRLIHCAKLNIDAEGLDNPPFPGQQGQEIYEKISKQAWQQWLSKQTMLINEYRLTSYDAKARAFLADERRKFLFEGNDALPSGYTPPKE</sequence>
<dbReference type="InterPro" id="IPR023170">
    <property type="entry name" value="HhH_base_excis_C"/>
</dbReference>
<evidence type="ECO:0000256" key="9">
    <source>
        <dbReference type="ARBA" id="ARBA00023004"/>
    </source>
</evidence>
<dbReference type="PANTHER" id="PTHR42944:SF1">
    <property type="entry name" value="ADENINE DNA GLYCOSYLASE"/>
    <property type="match status" value="1"/>
</dbReference>
<dbReference type="GO" id="GO:0034039">
    <property type="term" value="F:8-oxo-7,8-dihydroguanine DNA N-glycosylase activity"/>
    <property type="evidence" value="ECO:0007669"/>
    <property type="project" value="TreeGrafter"/>
</dbReference>
<feature type="domain" description="HhH-GPD" evidence="16">
    <location>
        <begin position="40"/>
        <end position="189"/>
    </location>
</feature>
<evidence type="ECO:0000313" key="18">
    <source>
        <dbReference type="Proteomes" id="UP000033684"/>
    </source>
</evidence>
<dbReference type="SMART" id="SM00478">
    <property type="entry name" value="ENDO3c"/>
    <property type="match status" value="1"/>
</dbReference>
<comment type="function">
    <text evidence="13">Could be a mediator in iron transactions between iron acquisition and iron-requiring processes, such as synthesis and/or repair of Fe-S clusters in biosynthetic enzymes. Necessary to maintain high levels of aconitase under oxidative stress.</text>
</comment>
<dbReference type="EMBL" id="LAJX01000055">
    <property type="protein sequence ID" value="KJV07189.1"/>
    <property type="molecule type" value="Genomic_DNA"/>
</dbReference>
<dbReference type="InterPro" id="IPR000445">
    <property type="entry name" value="HhH_motif"/>
</dbReference>
<dbReference type="InterPro" id="IPR005760">
    <property type="entry name" value="A/G_AdeGlyc_MutY"/>
</dbReference>
<organism evidence="17 18">
    <name type="scientific">Methylocucumis oryzae</name>
    <dbReference type="NCBI Taxonomy" id="1632867"/>
    <lineage>
        <taxon>Bacteria</taxon>
        <taxon>Pseudomonadati</taxon>
        <taxon>Pseudomonadota</taxon>
        <taxon>Gammaproteobacteria</taxon>
        <taxon>Methylococcales</taxon>
        <taxon>Methylococcaceae</taxon>
        <taxon>Methylocucumis</taxon>
    </lineage>
</organism>
<dbReference type="InterPro" id="IPR015797">
    <property type="entry name" value="NUDIX_hydrolase-like_dom_sf"/>
</dbReference>
<keyword evidence="8" id="KW-0378">Hydrolase</keyword>
<dbReference type="InterPro" id="IPR044298">
    <property type="entry name" value="MIG/MutY"/>
</dbReference>
<evidence type="ECO:0000256" key="12">
    <source>
        <dbReference type="ARBA" id="ARBA00023295"/>
    </source>
</evidence>
<dbReference type="NCBIfam" id="NF003817">
    <property type="entry name" value="PRK05408.1"/>
    <property type="match status" value="1"/>
</dbReference>
<dbReference type="Proteomes" id="UP000033684">
    <property type="component" value="Unassembled WGS sequence"/>
</dbReference>
<dbReference type="NCBIfam" id="TIGR01084">
    <property type="entry name" value="mutY"/>
    <property type="match status" value="1"/>
</dbReference>
<dbReference type="AlphaFoldDB" id="A0A0F3INP0"/>
<comment type="cofactor">
    <cofactor evidence="2">
        <name>[4Fe-4S] cluster</name>
        <dbReference type="ChEBI" id="CHEBI:49883"/>
    </cofactor>
</comment>
<dbReference type="InterPro" id="IPR004036">
    <property type="entry name" value="Endonuclease-III-like_CS2"/>
</dbReference>
<evidence type="ECO:0000256" key="4">
    <source>
        <dbReference type="ARBA" id="ARBA00008343"/>
    </source>
</evidence>
<evidence type="ECO:0000256" key="15">
    <source>
        <dbReference type="HAMAP-Rule" id="MF_00686"/>
    </source>
</evidence>
<dbReference type="NCBIfam" id="NF008132">
    <property type="entry name" value="PRK10880.1"/>
    <property type="match status" value="1"/>
</dbReference>
<dbReference type="Pfam" id="PF00730">
    <property type="entry name" value="HhH-GPD"/>
    <property type="match status" value="1"/>
</dbReference>
<dbReference type="InterPro" id="IPR007457">
    <property type="entry name" value="Fe_traffick_prot_YggX"/>
</dbReference>
<reference evidence="17 18" key="2">
    <citation type="journal article" date="2016" name="Microb. Ecol.">
        <title>Genome Characteristics of a Novel Type I Methanotroph (Sn10-6) Isolated from a Flooded Indian Rice Field.</title>
        <authorList>
            <person name="Rahalkar M.C."/>
            <person name="Pandit P.S."/>
            <person name="Dhakephalkar P.K."/>
            <person name="Pore S."/>
            <person name="Arora P."/>
            <person name="Kapse N."/>
        </authorList>
    </citation>
    <scope>NUCLEOTIDE SEQUENCE [LARGE SCALE GENOMIC DNA]</scope>
    <source>
        <strain evidence="17 18">Sn10-6</strain>
    </source>
</reference>
<keyword evidence="5" id="KW-0004">4Fe-4S</keyword>
<keyword evidence="7" id="KW-0227">DNA damage</keyword>
<gene>
    <name evidence="17" type="ORF">VZ94_06455</name>
</gene>
<dbReference type="GO" id="GO:0051539">
    <property type="term" value="F:4 iron, 4 sulfur cluster binding"/>
    <property type="evidence" value="ECO:0007669"/>
    <property type="project" value="UniProtKB-KW"/>
</dbReference>
<evidence type="ECO:0000256" key="13">
    <source>
        <dbReference type="ARBA" id="ARBA00053793"/>
    </source>
</evidence>
<dbReference type="Pfam" id="PF00633">
    <property type="entry name" value="HHH"/>
    <property type="match status" value="1"/>
</dbReference>
<evidence type="ECO:0000256" key="11">
    <source>
        <dbReference type="ARBA" id="ARBA00023204"/>
    </source>
</evidence>
<dbReference type="PROSITE" id="PS01155">
    <property type="entry name" value="ENDONUCLEASE_III_2"/>
    <property type="match status" value="1"/>
</dbReference>
<keyword evidence="9 15" id="KW-0408">Iron</keyword>
<evidence type="ECO:0000256" key="10">
    <source>
        <dbReference type="ARBA" id="ARBA00023014"/>
    </source>
</evidence>
<dbReference type="SMART" id="SM00525">
    <property type="entry name" value="FES"/>
    <property type="match status" value="1"/>
</dbReference>
<dbReference type="SUPFAM" id="SSF55811">
    <property type="entry name" value="Nudix"/>
    <property type="match status" value="1"/>
</dbReference>
<evidence type="ECO:0000256" key="3">
    <source>
        <dbReference type="ARBA" id="ARBA00002933"/>
    </source>
</evidence>
<dbReference type="InterPro" id="IPR011257">
    <property type="entry name" value="DNA_glycosylase"/>
</dbReference>
<comment type="similarity">
    <text evidence="4">Belongs to the Nth/MutY family.</text>
</comment>
<dbReference type="Gene3D" id="3.90.79.10">
    <property type="entry name" value="Nucleoside Triphosphate Pyrophosphohydrolase"/>
    <property type="match status" value="1"/>
</dbReference>
<dbReference type="GO" id="GO:0035485">
    <property type="term" value="F:adenine/guanine mispair binding"/>
    <property type="evidence" value="ECO:0007669"/>
    <property type="project" value="TreeGrafter"/>
</dbReference>
<dbReference type="HAMAP" id="MF_00686">
    <property type="entry name" value="Fe_traffic_YggX"/>
    <property type="match status" value="1"/>
</dbReference>
<dbReference type="SUPFAM" id="SSF111148">
    <property type="entry name" value="YggX-like"/>
    <property type="match status" value="1"/>
</dbReference>
<proteinExistence type="inferred from homology"/>
<evidence type="ECO:0000256" key="2">
    <source>
        <dbReference type="ARBA" id="ARBA00001966"/>
    </source>
</evidence>
<dbReference type="GO" id="GO:0000701">
    <property type="term" value="F:purine-specific mismatch base pair DNA N-glycosylase activity"/>
    <property type="evidence" value="ECO:0007669"/>
    <property type="project" value="UniProtKB-EC"/>
</dbReference>
<accession>A0A0F3INP0</accession>
<comment type="similarity">
    <text evidence="14 15">Belongs to the Fe(2+)-trafficking protein family.</text>
</comment>
<dbReference type="InterPro" id="IPR003651">
    <property type="entry name" value="Endonuclease3_FeS-loop_motif"/>
</dbReference>
<dbReference type="Gene3D" id="1.10.340.30">
    <property type="entry name" value="Hypothetical protein, domain 2"/>
    <property type="match status" value="1"/>
</dbReference>
<evidence type="ECO:0000256" key="14">
    <source>
        <dbReference type="ARBA" id="ARBA00061679"/>
    </source>
</evidence>
<dbReference type="Pfam" id="PF14815">
    <property type="entry name" value="NUDIX_4"/>
    <property type="match status" value="1"/>
</dbReference>
<evidence type="ECO:0000313" key="17">
    <source>
        <dbReference type="EMBL" id="KJV07189.1"/>
    </source>
</evidence>
<dbReference type="InterPro" id="IPR003265">
    <property type="entry name" value="HhH-GPD_domain"/>
</dbReference>
<reference evidence="18" key="1">
    <citation type="submission" date="2015-03" db="EMBL/GenBank/DDBJ databases">
        <title>Draft genome sequence of a novel methanotroph (Sn10-6) isolated from flooded ricefield rhizosphere in India.</title>
        <authorList>
            <person name="Pandit P.S."/>
            <person name="Pore S.D."/>
            <person name="Arora P."/>
            <person name="Kapse N.G."/>
            <person name="Dhakephalkar P.K."/>
            <person name="Rahalkar M.C."/>
        </authorList>
    </citation>
    <scope>NUCLEOTIDE SEQUENCE [LARGE SCALE GENOMIC DNA]</scope>
    <source>
        <strain evidence="18">Sn10-6</strain>
    </source>
</reference>
<dbReference type="GO" id="GO:0032357">
    <property type="term" value="F:oxidized purine DNA binding"/>
    <property type="evidence" value="ECO:0007669"/>
    <property type="project" value="TreeGrafter"/>
</dbReference>
<evidence type="ECO:0000259" key="16">
    <source>
        <dbReference type="SMART" id="SM00478"/>
    </source>
</evidence>
<dbReference type="CDD" id="cd00056">
    <property type="entry name" value="ENDO3c"/>
    <property type="match status" value="1"/>
</dbReference>
<evidence type="ECO:0000256" key="5">
    <source>
        <dbReference type="ARBA" id="ARBA00022485"/>
    </source>
</evidence>
<dbReference type="Gene3D" id="1.10.1670.10">
    <property type="entry name" value="Helix-hairpin-Helix base-excision DNA repair enzymes (C-terminal)"/>
    <property type="match status" value="1"/>
</dbReference>
<dbReference type="PATRIC" id="fig|1632867.3.peg.4713"/>
<dbReference type="InterPro" id="IPR029119">
    <property type="entry name" value="MutY_C"/>
</dbReference>
<evidence type="ECO:0000256" key="8">
    <source>
        <dbReference type="ARBA" id="ARBA00022801"/>
    </source>
</evidence>
<dbReference type="GO" id="GO:0006298">
    <property type="term" value="P:mismatch repair"/>
    <property type="evidence" value="ECO:0007669"/>
    <property type="project" value="TreeGrafter"/>
</dbReference>
<keyword evidence="10" id="KW-0411">Iron-sulfur</keyword>
<evidence type="ECO:0000256" key="7">
    <source>
        <dbReference type="ARBA" id="ARBA00022763"/>
    </source>
</evidence>
<comment type="function">
    <text evidence="3">Adenine glycosylase active on G-A mispairs. MutY also corrects error-prone DNA synthesis past GO lesions which are due to the oxidatively damaged form of guanine: 7,8-dihydro-8-oxoguanine (8-oxo-dGTP).</text>
</comment>
<evidence type="ECO:0000256" key="1">
    <source>
        <dbReference type="ARBA" id="ARBA00000843"/>
    </source>
</evidence>
<dbReference type="SUPFAM" id="SSF48150">
    <property type="entry name" value="DNA-glycosylase"/>
    <property type="match status" value="1"/>
</dbReference>
<dbReference type="FunFam" id="1.10.1670.10:FF:000002">
    <property type="entry name" value="Adenine DNA glycosylase"/>
    <property type="match status" value="1"/>
</dbReference>
<comment type="caution">
    <text evidence="17">The sequence shown here is derived from an EMBL/GenBank/DDBJ whole genome shotgun (WGS) entry which is preliminary data.</text>
</comment>
<protein>
    <recommendedName>
        <fullName evidence="15">Probable Fe(2+)-trafficking protein</fullName>
    </recommendedName>
</protein>
<dbReference type="GO" id="GO:0005506">
    <property type="term" value="F:iron ion binding"/>
    <property type="evidence" value="ECO:0007669"/>
    <property type="project" value="UniProtKB-UniRule"/>
</dbReference>
<dbReference type="CDD" id="cd03431">
    <property type="entry name" value="NUDIX_DNA_Glycosylase_C-MutY"/>
    <property type="match status" value="1"/>
</dbReference>
<dbReference type="Pfam" id="PF04362">
    <property type="entry name" value="Iron_traffic"/>
    <property type="match status" value="1"/>
</dbReference>
<evidence type="ECO:0000256" key="6">
    <source>
        <dbReference type="ARBA" id="ARBA00022723"/>
    </source>
</evidence>
<keyword evidence="6" id="KW-0479">Metal-binding</keyword>
<name>A0A0F3INP0_9GAMM</name>
<dbReference type="FunFam" id="1.10.340.30:FF:000002">
    <property type="entry name" value="Adenine DNA glycosylase"/>
    <property type="match status" value="1"/>
</dbReference>
<comment type="catalytic activity">
    <reaction evidence="1">
        <text>Hydrolyzes free adenine bases from 7,8-dihydro-8-oxoguanine:adenine mismatched double-stranded DNA, leaving an apurinic site.</text>
        <dbReference type="EC" id="3.2.2.31"/>
    </reaction>
</comment>
<dbReference type="GO" id="GO:0006284">
    <property type="term" value="P:base-excision repair"/>
    <property type="evidence" value="ECO:0007669"/>
    <property type="project" value="InterPro"/>
</dbReference>
<dbReference type="PANTHER" id="PTHR42944">
    <property type="entry name" value="ADENINE DNA GLYCOSYLASE"/>
    <property type="match status" value="1"/>
</dbReference>
<dbReference type="OrthoDB" id="9802365at2"/>
<dbReference type="FunFam" id="1.10.3880.10:FF:000001">
    <property type="entry name" value="Probable Fe(2+)-trafficking protein"/>
    <property type="match status" value="1"/>
</dbReference>
<dbReference type="Gene3D" id="1.10.3880.10">
    <property type="entry name" value="Fe(II) trafficking protein YggX"/>
    <property type="match status" value="1"/>
</dbReference>